<gene>
    <name evidence="2" type="ORF">CC80DRAFT_573034</name>
</gene>
<evidence type="ECO:0000256" key="1">
    <source>
        <dbReference type="SAM" id="MobiDB-lite"/>
    </source>
</evidence>
<dbReference type="OrthoDB" id="3800281at2759"/>
<feature type="compositionally biased region" description="Polar residues" evidence="1">
    <location>
        <begin position="17"/>
        <end position="27"/>
    </location>
</feature>
<keyword evidence="3" id="KW-1185">Reference proteome</keyword>
<feature type="compositionally biased region" description="Low complexity" evidence="1">
    <location>
        <begin position="78"/>
        <end position="88"/>
    </location>
</feature>
<protein>
    <submittedName>
        <fullName evidence="2">Uncharacterized protein</fullName>
    </submittedName>
</protein>
<evidence type="ECO:0000313" key="3">
    <source>
        <dbReference type="Proteomes" id="UP000800035"/>
    </source>
</evidence>
<organism evidence="2 3">
    <name type="scientific">Byssothecium circinans</name>
    <dbReference type="NCBI Taxonomy" id="147558"/>
    <lineage>
        <taxon>Eukaryota</taxon>
        <taxon>Fungi</taxon>
        <taxon>Dikarya</taxon>
        <taxon>Ascomycota</taxon>
        <taxon>Pezizomycotina</taxon>
        <taxon>Dothideomycetes</taxon>
        <taxon>Pleosporomycetidae</taxon>
        <taxon>Pleosporales</taxon>
        <taxon>Massarineae</taxon>
        <taxon>Massarinaceae</taxon>
        <taxon>Byssothecium</taxon>
    </lineage>
</organism>
<proteinExistence type="predicted"/>
<feature type="compositionally biased region" description="Acidic residues" evidence="1">
    <location>
        <begin position="89"/>
        <end position="101"/>
    </location>
</feature>
<dbReference type="EMBL" id="ML977013">
    <property type="protein sequence ID" value="KAF1951998.1"/>
    <property type="molecule type" value="Genomic_DNA"/>
</dbReference>
<dbReference type="AlphaFoldDB" id="A0A6A5THZ6"/>
<evidence type="ECO:0000313" key="2">
    <source>
        <dbReference type="EMBL" id="KAF1951998.1"/>
    </source>
</evidence>
<feature type="region of interest" description="Disordered" evidence="1">
    <location>
        <begin position="78"/>
        <end position="105"/>
    </location>
</feature>
<sequence>MPKENTTRRSKRLLAQKDTTNSTSARTSIRKQKPSDSRKTSATSAPSIDLDTIDAKLASSLKSNPKIKRTTIVIDYVSDSSSSSSDFSTDNEESEDDEFGENADLSADNFEWRASDEINTNRHHSLDSRYGPENEDYEMDDFVVGDDEEIEEWSGSDEEDEEVRRSIRRVSALSTISALSSLAEDTSSRSSKLFYSDLEHRASQLDELSWMDFVVAHDSSPRDDEPLVTEASADIVEEILDAMAIFSRRCNRKKKPVKLRLASAVMRDEEVKEALERAAKLGLGRKISLHDGSKRWTIGPKEG</sequence>
<accession>A0A6A5THZ6</accession>
<dbReference type="Proteomes" id="UP000800035">
    <property type="component" value="Unassembled WGS sequence"/>
</dbReference>
<name>A0A6A5THZ6_9PLEO</name>
<feature type="region of interest" description="Disordered" evidence="1">
    <location>
        <begin position="1"/>
        <end position="52"/>
    </location>
</feature>
<reference evidence="2" key="1">
    <citation type="journal article" date="2020" name="Stud. Mycol.">
        <title>101 Dothideomycetes genomes: a test case for predicting lifestyles and emergence of pathogens.</title>
        <authorList>
            <person name="Haridas S."/>
            <person name="Albert R."/>
            <person name="Binder M."/>
            <person name="Bloem J."/>
            <person name="Labutti K."/>
            <person name="Salamov A."/>
            <person name="Andreopoulos B."/>
            <person name="Baker S."/>
            <person name="Barry K."/>
            <person name="Bills G."/>
            <person name="Bluhm B."/>
            <person name="Cannon C."/>
            <person name="Castanera R."/>
            <person name="Culley D."/>
            <person name="Daum C."/>
            <person name="Ezra D."/>
            <person name="Gonzalez J."/>
            <person name="Henrissat B."/>
            <person name="Kuo A."/>
            <person name="Liang C."/>
            <person name="Lipzen A."/>
            <person name="Lutzoni F."/>
            <person name="Magnuson J."/>
            <person name="Mondo S."/>
            <person name="Nolan M."/>
            <person name="Ohm R."/>
            <person name="Pangilinan J."/>
            <person name="Park H.-J."/>
            <person name="Ramirez L."/>
            <person name="Alfaro M."/>
            <person name="Sun H."/>
            <person name="Tritt A."/>
            <person name="Yoshinaga Y."/>
            <person name="Zwiers L.-H."/>
            <person name="Turgeon B."/>
            <person name="Goodwin S."/>
            <person name="Spatafora J."/>
            <person name="Crous P."/>
            <person name="Grigoriev I."/>
        </authorList>
    </citation>
    <scope>NUCLEOTIDE SEQUENCE</scope>
    <source>
        <strain evidence="2">CBS 675.92</strain>
    </source>
</reference>